<dbReference type="Pfam" id="PF10049">
    <property type="entry name" value="DUF2283"/>
    <property type="match status" value="1"/>
</dbReference>
<protein>
    <recommendedName>
        <fullName evidence="3">DUF2283 domain-containing protein</fullName>
    </recommendedName>
</protein>
<dbReference type="Proteomes" id="UP000229307">
    <property type="component" value="Unassembled WGS sequence"/>
</dbReference>
<dbReference type="InterPro" id="IPR019270">
    <property type="entry name" value="DUF2283"/>
</dbReference>
<reference evidence="2" key="1">
    <citation type="submission" date="2017-09" db="EMBL/GenBank/DDBJ databases">
        <title>Depth-based differentiation of microbial function through sediment-hosted aquifers and enrichment of novel symbionts in the deep terrestrial subsurface.</title>
        <authorList>
            <person name="Probst A.J."/>
            <person name="Ladd B."/>
            <person name="Jarett J.K."/>
            <person name="Geller-Mcgrath D.E."/>
            <person name="Sieber C.M.K."/>
            <person name="Emerson J.B."/>
            <person name="Anantharaman K."/>
            <person name="Thomas B.C."/>
            <person name="Malmstrom R."/>
            <person name="Stieglmeier M."/>
            <person name="Klingl A."/>
            <person name="Woyke T."/>
            <person name="Ryan C.M."/>
            <person name="Banfield J.F."/>
        </authorList>
    </citation>
    <scope>NUCLEOTIDE SEQUENCE [LARGE SCALE GENOMIC DNA]</scope>
</reference>
<name>A0A2M7SB67_9BACT</name>
<comment type="caution">
    <text evidence="1">The sequence shown here is derived from an EMBL/GenBank/DDBJ whole genome shotgun (WGS) entry which is preliminary data.</text>
</comment>
<dbReference type="AlphaFoldDB" id="A0A2M7SB67"/>
<sequence>MKKNVNYDPESDILYIATKGGEEEEFVEVAPGVNVELDEKGEVIGIEILNASKFFKPIAKPLYRQMEFAKV</sequence>
<evidence type="ECO:0008006" key="3">
    <source>
        <dbReference type="Google" id="ProtNLM"/>
    </source>
</evidence>
<accession>A0A2M7SB67</accession>
<organism evidence="1 2">
    <name type="scientific">Candidatus Desantisbacteria bacterium CG_4_10_14_0_8_um_filter_48_22</name>
    <dbReference type="NCBI Taxonomy" id="1974543"/>
    <lineage>
        <taxon>Bacteria</taxon>
        <taxon>Candidatus Desantisiibacteriota</taxon>
    </lineage>
</organism>
<dbReference type="EMBL" id="PFMR01000168">
    <property type="protein sequence ID" value="PIZ16741.1"/>
    <property type="molecule type" value="Genomic_DNA"/>
</dbReference>
<proteinExistence type="predicted"/>
<dbReference type="PANTHER" id="PTHR37029:SF1">
    <property type="entry name" value="SSR1768 PROTEIN"/>
    <property type="match status" value="1"/>
</dbReference>
<gene>
    <name evidence="1" type="ORF">COY52_06140</name>
</gene>
<dbReference type="PANTHER" id="PTHR37029">
    <property type="entry name" value="SSR1768 PROTEIN"/>
    <property type="match status" value="1"/>
</dbReference>
<evidence type="ECO:0000313" key="1">
    <source>
        <dbReference type="EMBL" id="PIZ16741.1"/>
    </source>
</evidence>
<evidence type="ECO:0000313" key="2">
    <source>
        <dbReference type="Proteomes" id="UP000229307"/>
    </source>
</evidence>